<evidence type="ECO:0000259" key="3">
    <source>
        <dbReference type="Pfam" id="PF00501"/>
    </source>
</evidence>
<dbReference type="Gene3D" id="3.40.50.12780">
    <property type="entry name" value="N-terminal domain of ligase-like"/>
    <property type="match status" value="1"/>
</dbReference>
<dbReference type="RefSeq" id="WP_168520249.1">
    <property type="nucleotide sequence ID" value="NZ_JAAXLS010000033.1"/>
</dbReference>
<dbReference type="Proteomes" id="UP000715441">
    <property type="component" value="Unassembled WGS sequence"/>
</dbReference>
<sequence length="526" mass="56211">MGHLLLDRAREHPSSTLLVVDDVACSYAEMAERVKLTAARLAALGVGHGGRVGLLLPNSAEAVQAVFACGLLGAVAVVLNTRFAPRELAHAVADAELEVLLVSDVHTDRVDFEGRLRAAIPGLGLDSNGRLRAREVPTLREILVIGASSSLRARRLEDIEPVPELPAQPIALSDLALMIYTSGTTSMPKGCPLNHEALLGNGISIGRYRFELTAADRLWDPLPIFHLSFLLPLIACIDAGAAFVTQSTFAAGAALAQIRREQVTAAWPAFPAITEALLDHPDHTPESLARIRVMLNVAPPEALRKLQERTPKTVQLSAYGCSEAGGVSAMNLMADALGSRVSTQGKPFPGMRVAARDPFSGEILGAGEVGELVIRGWSVFGGYWHAGDHGESVTADGWLRTGDRGSVAADGTISYRGRYKDMIKVGGENVAALEIESVLVAHPAVVQVAVVGVPDARLVEVPAAAVELRPGAAVTPEELLEHCRHALARYKVPRYLVLRTSWPMSATKIQKFRLRDELCVELGLSE</sequence>
<dbReference type="Gene3D" id="3.30.300.30">
    <property type="match status" value="1"/>
</dbReference>
<dbReference type="Pfam" id="PF13193">
    <property type="entry name" value="AMP-binding_C"/>
    <property type="match status" value="1"/>
</dbReference>
<dbReference type="InterPro" id="IPR000873">
    <property type="entry name" value="AMP-dep_synth/lig_dom"/>
</dbReference>
<evidence type="ECO:0000256" key="2">
    <source>
        <dbReference type="ARBA" id="ARBA00022598"/>
    </source>
</evidence>
<accession>A0ABX1JFM9</accession>
<dbReference type="InterPro" id="IPR020845">
    <property type="entry name" value="AMP-binding_CS"/>
</dbReference>
<evidence type="ECO:0000256" key="1">
    <source>
        <dbReference type="ARBA" id="ARBA00006432"/>
    </source>
</evidence>
<dbReference type="EMBL" id="JAAXLS010000033">
    <property type="protein sequence ID" value="NKQ57220.1"/>
    <property type="molecule type" value="Genomic_DNA"/>
</dbReference>
<feature type="domain" description="AMP-binding enzyme C-terminal" evidence="4">
    <location>
        <begin position="434"/>
        <end position="505"/>
    </location>
</feature>
<evidence type="ECO:0000313" key="6">
    <source>
        <dbReference type="Proteomes" id="UP000715441"/>
    </source>
</evidence>
<dbReference type="GO" id="GO:0016874">
    <property type="term" value="F:ligase activity"/>
    <property type="evidence" value="ECO:0007669"/>
    <property type="project" value="UniProtKB-KW"/>
</dbReference>
<comment type="similarity">
    <text evidence="1">Belongs to the ATP-dependent AMP-binding enzyme family.</text>
</comment>
<dbReference type="InterPro" id="IPR042099">
    <property type="entry name" value="ANL_N_sf"/>
</dbReference>
<proteinExistence type="inferred from homology"/>
<comment type="caution">
    <text evidence="5">The sequence shown here is derived from an EMBL/GenBank/DDBJ whole genome shotgun (WGS) entry which is preliminary data.</text>
</comment>
<keyword evidence="6" id="KW-1185">Reference proteome</keyword>
<reference evidence="5 6" key="1">
    <citation type="submission" date="2020-04" db="EMBL/GenBank/DDBJ databases">
        <title>Novel species.</title>
        <authorList>
            <person name="Teo W.F.A."/>
            <person name="Lipun K."/>
            <person name="Srisuk N."/>
            <person name="Duangmal K."/>
        </authorList>
    </citation>
    <scope>NUCLEOTIDE SEQUENCE [LARGE SCALE GENOMIC DNA]</scope>
    <source>
        <strain evidence="5 6">K13G38</strain>
    </source>
</reference>
<evidence type="ECO:0000313" key="5">
    <source>
        <dbReference type="EMBL" id="NKQ57220.1"/>
    </source>
</evidence>
<evidence type="ECO:0000259" key="4">
    <source>
        <dbReference type="Pfam" id="PF13193"/>
    </source>
</evidence>
<dbReference type="InterPro" id="IPR045851">
    <property type="entry name" value="AMP-bd_C_sf"/>
</dbReference>
<dbReference type="InterPro" id="IPR025110">
    <property type="entry name" value="AMP-bd_C"/>
</dbReference>
<dbReference type="SUPFAM" id="SSF56801">
    <property type="entry name" value="Acetyl-CoA synthetase-like"/>
    <property type="match status" value="1"/>
</dbReference>
<keyword evidence="2 5" id="KW-0436">Ligase</keyword>
<dbReference type="Pfam" id="PF00501">
    <property type="entry name" value="AMP-binding"/>
    <property type="match status" value="1"/>
</dbReference>
<dbReference type="PANTHER" id="PTHR43201:SF5">
    <property type="entry name" value="MEDIUM-CHAIN ACYL-COA LIGASE ACSF2, MITOCHONDRIAL"/>
    <property type="match status" value="1"/>
</dbReference>
<dbReference type="PANTHER" id="PTHR43201">
    <property type="entry name" value="ACYL-COA SYNTHETASE"/>
    <property type="match status" value="1"/>
</dbReference>
<gene>
    <name evidence="5" type="ORF">HFP15_30550</name>
</gene>
<organism evidence="5 6">
    <name type="scientific">Amycolatopsis acididurans</name>
    <dbReference type="NCBI Taxonomy" id="2724524"/>
    <lineage>
        <taxon>Bacteria</taxon>
        <taxon>Bacillati</taxon>
        <taxon>Actinomycetota</taxon>
        <taxon>Actinomycetes</taxon>
        <taxon>Pseudonocardiales</taxon>
        <taxon>Pseudonocardiaceae</taxon>
        <taxon>Amycolatopsis</taxon>
    </lineage>
</organism>
<name>A0ABX1JFM9_9PSEU</name>
<feature type="domain" description="AMP-dependent synthetase/ligase" evidence="3">
    <location>
        <begin position="7"/>
        <end position="384"/>
    </location>
</feature>
<protein>
    <submittedName>
        <fullName evidence="5">Acyl--CoA ligase</fullName>
    </submittedName>
</protein>
<dbReference type="PROSITE" id="PS00455">
    <property type="entry name" value="AMP_BINDING"/>
    <property type="match status" value="1"/>
</dbReference>